<name>A0A3B0RA43_9ZZZZ</name>
<organism evidence="3">
    <name type="scientific">hydrothermal vent metagenome</name>
    <dbReference type="NCBI Taxonomy" id="652676"/>
    <lineage>
        <taxon>unclassified sequences</taxon>
        <taxon>metagenomes</taxon>
        <taxon>ecological metagenomes</taxon>
    </lineage>
</organism>
<keyword evidence="2" id="KW-0472">Membrane</keyword>
<dbReference type="EMBL" id="UOEF01000042">
    <property type="protein sequence ID" value="VAV88367.1"/>
    <property type="molecule type" value="Genomic_DNA"/>
</dbReference>
<keyword evidence="2" id="KW-0812">Transmembrane</keyword>
<accession>A0A3B0RA43</accession>
<feature type="region of interest" description="Disordered" evidence="1">
    <location>
        <begin position="315"/>
        <end position="351"/>
    </location>
</feature>
<dbReference type="AlphaFoldDB" id="A0A3B0RA43"/>
<protein>
    <recommendedName>
        <fullName evidence="4">Heavy-metal-associated domain-containing protein</fullName>
    </recommendedName>
</protein>
<keyword evidence="2" id="KW-1133">Transmembrane helix</keyword>
<feature type="compositionally biased region" description="Gly residues" evidence="1">
    <location>
        <begin position="423"/>
        <end position="433"/>
    </location>
</feature>
<evidence type="ECO:0000256" key="1">
    <source>
        <dbReference type="SAM" id="MobiDB-lite"/>
    </source>
</evidence>
<evidence type="ECO:0000313" key="3">
    <source>
        <dbReference type="EMBL" id="VAV88367.1"/>
    </source>
</evidence>
<feature type="region of interest" description="Disordered" evidence="1">
    <location>
        <begin position="423"/>
        <end position="450"/>
    </location>
</feature>
<sequence>MRFLADLKFRIAAIIAIFAMAAGVVVYAQLEGGDRGVAPLASTGDFEVMGVEIETTGKNAFEARKAGWEEAQRKAWKMLYARTQGGKTSGLSDRTLNTIVSAIIVEQEQIGPKRYKATLGVMFDRARAGSILGVGGRRLRSPPLLVLPIMWSGGSPQVFENKTEWQKAWARFRAGDSAIDYVRPYGSDSESLVLTAGQAERRNRQWWRVILDQFGAADVIIPIARLRYEYPGGPVTGRFTARYGPDSKYIDSFTLKVKSSDGIPAMMDQAIKRFDSLYTSALSRGVLKTDKSLIIEDSFDLAALEAELEAELGLDSAESSGDSNSNSDRSSASDSGSGDSGGDNATPATGGKITISVQFNTPDVGAVGRGESSVRSVSGVSSASTSSLALGGISVMRVEYNGDIGSLASALRSKGWQVQQGGGALRINRGGGATAPAAPEPDSGSDEPEQ</sequence>
<gene>
    <name evidence="3" type="ORF">MNBD_ALPHA04-2443</name>
</gene>
<evidence type="ECO:0000256" key="2">
    <source>
        <dbReference type="SAM" id="Phobius"/>
    </source>
</evidence>
<feature type="transmembrane region" description="Helical" evidence="2">
    <location>
        <begin position="12"/>
        <end position="30"/>
    </location>
</feature>
<feature type="compositionally biased region" description="Low complexity" evidence="1">
    <location>
        <begin position="315"/>
        <end position="345"/>
    </location>
</feature>
<reference evidence="3" key="1">
    <citation type="submission" date="2018-06" db="EMBL/GenBank/DDBJ databases">
        <authorList>
            <person name="Zhirakovskaya E."/>
        </authorList>
    </citation>
    <scope>NUCLEOTIDE SEQUENCE</scope>
</reference>
<proteinExistence type="predicted"/>
<evidence type="ECO:0008006" key="4">
    <source>
        <dbReference type="Google" id="ProtNLM"/>
    </source>
</evidence>